<dbReference type="CDD" id="cd00554">
    <property type="entry name" value="MECDP_synthase"/>
    <property type="match status" value="1"/>
</dbReference>
<sequence length="168" mass="17749">MSGLPFRVGHGFDSHRLEAGQGMRLGGVWIDCPWRLVAHSDGDALIHALCDALLGAIGGGDIGRLFPDTDARHQGQDSSVFLREVMRRVHLAGYAVGNADLTLIAQVPKMAPHAPAIVERLADLLSVDVSCVNLKAKTNEGMGHLGRKEGVAAHAVVLLLRADPAPSA</sequence>
<evidence type="ECO:0000256" key="4">
    <source>
        <dbReference type="ARBA" id="ARBA00011233"/>
    </source>
</evidence>
<feature type="binding site" evidence="9">
    <location>
        <begin position="66"/>
        <end position="70"/>
    </location>
    <ligand>
        <name>4-CDP-2-C-methyl-D-erythritol 2-phosphate</name>
        <dbReference type="ChEBI" id="CHEBI:57919"/>
    </ligand>
</feature>
<keyword evidence="6 9" id="KW-0479">Metal-binding</keyword>
<comment type="function">
    <text evidence="9">Involved in the biosynthesis of isopentenyl diphosphate (IPP) and dimethylallyl diphosphate (DMAPP), two major building blocks of isoprenoid compounds. Catalyzes the conversion of 4-diphosphocytidyl-2-C-methyl-D-erythritol 2-phosphate (CDP-ME2P) to 2-C-methyl-D-erythritol 2,4-cyclodiphosphate (ME-CPP) with a corresponding release of cytidine 5-monophosphate (CMP).</text>
</comment>
<keyword evidence="8 9" id="KW-0456">Lyase</keyword>
<feature type="binding site" evidence="9">
    <location>
        <position position="13"/>
    </location>
    <ligand>
        <name>a divalent metal cation</name>
        <dbReference type="ChEBI" id="CHEBI:60240"/>
    </ligand>
</feature>
<dbReference type="SUPFAM" id="SSF69765">
    <property type="entry name" value="IpsF-like"/>
    <property type="match status" value="1"/>
</dbReference>
<comment type="subunit">
    <text evidence="4 9">Homotrimer.</text>
</comment>
<comment type="pathway">
    <text evidence="2 9">Isoprenoid biosynthesis; isopentenyl diphosphate biosynthesis via DXP pathway; isopentenyl diphosphate from 1-deoxy-D-xylulose 5-phosphate: step 4/6.</text>
</comment>
<dbReference type="AlphaFoldDB" id="A0A1M5Q0L6"/>
<evidence type="ECO:0000313" key="13">
    <source>
        <dbReference type="Proteomes" id="UP000199758"/>
    </source>
</evidence>
<evidence type="ECO:0000259" key="11">
    <source>
        <dbReference type="Pfam" id="PF02542"/>
    </source>
</evidence>
<accession>A0A1M5Q0L6</accession>
<feature type="binding site" evidence="9">
    <location>
        <begin position="39"/>
        <end position="40"/>
    </location>
    <ligand>
        <name>4-CDP-2-C-methyl-D-erythritol 2-phosphate</name>
        <dbReference type="ChEBI" id="CHEBI:57919"/>
    </ligand>
</feature>
<evidence type="ECO:0000256" key="6">
    <source>
        <dbReference type="ARBA" id="ARBA00022723"/>
    </source>
</evidence>
<evidence type="ECO:0000256" key="8">
    <source>
        <dbReference type="ARBA" id="ARBA00023239"/>
    </source>
</evidence>
<dbReference type="EC" id="4.6.1.12" evidence="5 9"/>
<evidence type="ECO:0000256" key="1">
    <source>
        <dbReference type="ARBA" id="ARBA00000200"/>
    </source>
</evidence>
<dbReference type="GO" id="GO:0046872">
    <property type="term" value="F:metal ion binding"/>
    <property type="evidence" value="ECO:0007669"/>
    <property type="project" value="UniProtKB-KW"/>
</dbReference>
<dbReference type="UniPathway" id="UPA00056">
    <property type="reaction ID" value="UER00095"/>
</dbReference>
<dbReference type="GO" id="GO:0008685">
    <property type="term" value="F:2-C-methyl-D-erythritol 2,4-cyclodiphosphate synthase activity"/>
    <property type="evidence" value="ECO:0007669"/>
    <property type="project" value="UniProtKB-UniRule"/>
</dbReference>
<feature type="site" description="Transition state stabilizer" evidence="9">
    <location>
        <position position="39"/>
    </location>
</feature>
<dbReference type="Proteomes" id="UP000199758">
    <property type="component" value="Unassembled WGS sequence"/>
</dbReference>
<evidence type="ECO:0000256" key="3">
    <source>
        <dbReference type="ARBA" id="ARBA00008480"/>
    </source>
</evidence>
<dbReference type="GO" id="GO:0019288">
    <property type="term" value="P:isopentenyl diphosphate biosynthetic process, methylerythritol 4-phosphate pathway"/>
    <property type="evidence" value="ECO:0007669"/>
    <property type="project" value="UniProtKB-UniRule"/>
</dbReference>
<name>A0A1M5Q0L6_9GAMM</name>
<evidence type="ECO:0000256" key="2">
    <source>
        <dbReference type="ARBA" id="ARBA00004709"/>
    </source>
</evidence>
<keyword evidence="7 9" id="KW-0414">Isoprene biosynthesis</keyword>
<dbReference type="PANTHER" id="PTHR43181:SF1">
    <property type="entry name" value="2-C-METHYL-D-ERYTHRITOL 2,4-CYCLODIPHOSPHATE SYNTHASE, CHLOROPLASTIC"/>
    <property type="match status" value="1"/>
</dbReference>
<feature type="binding site" evidence="9">
    <location>
        <begin position="61"/>
        <end position="63"/>
    </location>
    <ligand>
        <name>4-CDP-2-C-methyl-D-erythritol 2-phosphate</name>
        <dbReference type="ChEBI" id="CHEBI:57919"/>
    </ligand>
</feature>
<comment type="catalytic activity">
    <reaction evidence="1 9 10">
        <text>4-CDP-2-C-methyl-D-erythritol 2-phosphate = 2-C-methyl-D-erythritol 2,4-cyclic diphosphate + CMP</text>
        <dbReference type="Rhea" id="RHEA:23864"/>
        <dbReference type="ChEBI" id="CHEBI:57919"/>
        <dbReference type="ChEBI" id="CHEBI:58483"/>
        <dbReference type="ChEBI" id="CHEBI:60377"/>
        <dbReference type="EC" id="4.6.1.12"/>
    </reaction>
</comment>
<feature type="binding site" evidence="9">
    <location>
        <position position="47"/>
    </location>
    <ligand>
        <name>a divalent metal cation</name>
        <dbReference type="ChEBI" id="CHEBI:60240"/>
    </ligand>
</feature>
<organism evidence="12 13">
    <name type="scientific">Hydrocarboniphaga daqingensis</name>
    <dbReference type="NCBI Taxonomy" id="490188"/>
    <lineage>
        <taxon>Bacteria</taxon>
        <taxon>Pseudomonadati</taxon>
        <taxon>Pseudomonadota</taxon>
        <taxon>Gammaproteobacteria</taxon>
        <taxon>Nevskiales</taxon>
        <taxon>Nevskiaceae</taxon>
        <taxon>Hydrocarboniphaga</taxon>
    </lineage>
</organism>
<dbReference type="PANTHER" id="PTHR43181">
    <property type="entry name" value="2-C-METHYL-D-ERYTHRITOL 2,4-CYCLODIPHOSPHATE SYNTHASE, CHLOROPLASTIC"/>
    <property type="match status" value="1"/>
</dbReference>
<feature type="site" description="Transition state stabilizer" evidence="9">
    <location>
        <position position="138"/>
    </location>
</feature>
<feature type="binding site" evidence="9">
    <location>
        <position position="15"/>
    </location>
    <ligand>
        <name>a divalent metal cation</name>
        <dbReference type="ChEBI" id="CHEBI:60240"/>
    </ligand>
</feature>
<feature type="domain" description="2-C-methyl-D-erythritol 2,4-cyclodiphosphate synthase" evidence="11">
    <location>
        <begin position="6"/>
        <end position="159"/>
    </location>
</feature>
<keyword evidence="13" id="KW-1185">Reference proteome</keyword>
<feature type="binding site" evidence="9">
    <location>
        <position position="147"/>
    </location>
    <ligand>
        <name>4-CDP-2-C-methyl-D-erythritol 2-phosphate</name>
        <dbReference type="ChEBI" id="CHEBI:57919"/>
    </ligand>
</feature>
<protein>
    <recommendedName>
        <fullName evidence="5 9">2-C-methyl-D-erythritol 2,4-cyclodiphosphate synthase</fullName>
        <shortName evidence="9">MECDP-synthase</shortName>
        <shortName evidence="9">MECPP-synthase</shortName>
        <shortName evidence="9">MECPS</shortName>
        <ecNumber evidence="5 9">4.6.1.12</ecNumber>
    </recommendedName>
</protein>
<dbReference type="InterPro" id="IPR020555">
    <property type="entry name" value="MECDP_synthase_CS"/>
</dbReference>
<evidence type="ECO:0000313" key="12">
    <source>
        <dbReference type="EMBL" id="SHH07685.1"/>
    </source>
</evidence>
<evidence type="ECO:0000256" key="5">
    <source>
        <dbReference type="ARBA" id="ARBA00012579"/>
    </source>
</evidence>
<gene>
    <name evidence="9" type="primary">ispF</name>
    <name evidence="12" type="ORF">SAMN04488068_2440</name>
</gene>
<feature type="binding site" evidence="9">
    <location>
        <begin position="13"/>
        <end position="15"/>
    </location>
    <ligand>
        <name>4-CDP-2-C-methyl-D-erythritol 2-phosphate</name>
        <dbReference type="ChEBI" id="CHEBI:57919"/>
    </ligand>
</feature>
<dbReference type="InterPro" id="IPR036571">
    <property type="entry name" value="MECDP_synthase_sf"/>
</dbReference>
<feature type="binding site" evidence="9">
    <location>
        <begin position="105"/>
        <end position="111"/>
    </location>
    <ligand>
        <name>4-CDP-2-C-methyl-D-erythritol 2-phosphate</name>
        <dbReference type="ChEBI" id="CHEBI:57919"/>
    </ligand>
</feature>
<dbReference type="GO" id="GO:0016114">
    <property type="term" value="P:terpenoid biosynthetic process"/>
    <property type="evidence" value="ECO:0007669"/>
    <property type="project" value="InterPro"/>
</dbReference>
<dbReference type="NCBIfam" id="TIGR00151">
    <property type="entry name" value="ispF"/>
    <property type="match status" value="1"/>
</dbReference>
<dbReference type="Gene3D" id="3.30.1330.50">
    <property type="entry name" value="2-C-methyl-D-erythritol 2,4-cyclodiphosphate synthase"/>
    <property type="match status" value="1"/>
</dbReference>
<comment type="similarity">
    <text evidence="3 9 10">Belongs to the IspF family.</text>
</comment>
<dbReference type="EMBL" id="FQWZ01000005">
    <property type="protein sequence ID" value="SHH07685.1"/>
    <property type="molecule type" value="Genomic_DNA"/>
</dbReference>
<dbReference type="STRING" id="490188.SAMN04488068_2440"/>
<evidence type="ECO:0000256" key="10">
    <source>
        <dbReference type="RuleBase" id="RU004395"/>
    </source>
</evidence>
<proteinExistence type="inferred from homology"/>
<dbReference type="PROSITE" id="PS01350">
    <property type="entry name" value="ISPF"/>
    <property type="match status" value="1"/>
</dbReference>
<comment type="cofactor">
    <cofactor evidence="9">
        <name>a divalent metal cation</name>
        <dbReference type="ChEBI" id="CHEBI:60240"/>
    </cofactor>
    <text evidence="9">Binds 1 divalent metal cation per subunit.</text>
</comment>
<reference evidence="12 13" key="1">
    <citation type="submission" date="2016-11" db="EMBL/GenBank/DDBJ databases">
        <authorList>
            <person name="Jaros S."/>
            <person name="Januszkiewicz K."/>
            <person name="Wedrychowicz H."/>
        </authorList>
    </citation>
    <scope>NUCLEOTIDE SEQUENCE [LARGE SCALE GENOMIC DNA]</scope>
    <source>
        <strain evidence="12 13">CGMCC 1.7049</strain>
    </source>
</reference>
<comment type="caution">
    <text evidence="9">Lacks conserved residue(s) required for the propagation of feature annotation.</text>
</comment>
<evidence type="ECO:0000256" key="7">
    <source>
        <dbReference type="ARBA" id="ARBA00023229"/>
    </source>
</evidence>
<evidence type="ECO:0000256" key="9">
    <source>
        <dbReference type="HAMAP-Rule" id="MF_00107"/>
    </source>
</evidence>
<dbReference type="Pfam" id="PF02542">
    <property type="entry name" value="YgbB"/>
    <property type="match status" value="1"/>
</dbReference>
<dbReference type="InterPro" id="IPR003526">
    <property type="entry name" value="MECDP_synthase"/>
</dbReference>
<dbReference type="HAMAP" id="MF_00107">
    <property type="entry name" value="IspF"/>
    <property type="match status" value="1"/>
</dbReference>